<keyword evidence="1" id="KW-1133">Transmembrane helix</keyword>
<dbReference type="RefSeq" id="WP_185928072.1">
    <property type="nucleotide sequence ID" value="NZ_CABFWF030000018.1"/>
</dbReference>
<dbReference type="EMBL" id="CABFWF030000018">
    <property type="protein sequence ID" value="CAD7054452.1"/>
    <property type="molecule type" value="Genomic_DNA"/>
</dbReference>
<reference evidence="2 3" key="1">
    <citation type="submission" date="2020-11" db="EMBL/GenBank/DDBJ databases">
        <authorList>
            <person name="Lassalle F."/>
        </authorList>
    </citation>
    <scope>NUCLEOTIDE SEQUENCE [LARGE SCALE GENOMIC DNA]</scope>
    <source>
        <strain evidence="2 3">JC140</strain>
    </source>
</reference>
<dbReference type="Proteomes" id="UP000606921">
    <property type="component" value="Unassembled WGS sequence"/>
</dbReference>
<accession>A0ABN7K0V5</accession>
<gene>
    <name evidence="2" type="ORF">REJC140_02163</name>
</gene>
<feature type="transmembrane region" description="Helical" evidence="1">
    <location>
        <begin position="12"/>
        <end position="32"/>
    </location>
</feature>
<evidence type="ECO:0000313" key="2">
    <source>
        <dbReference type="EMBL" id="CAD7054452.1"/>
    </source>
</evidence>
<organism evidence="2 3">
    <name type="scientific">Pseudorhizobium endolithicum</name>
    <dbReference type="NCBI Taxonomy" id="1191678"/>
    <lineage>
        <taxon>Bacteria</taxon>
        <taxon>Pseudomonadati</taxon>
        <taxon>Pseudomonadota</taxon>
        <taxon>Alphaproteobacteria</taxon>
        <taxon>Hyphomicrobiales</taxon>
        <taxon>Rhizobiaceae</taxon>
        <taxon>Rhizobium/Agrobacterium group</taxon>
        <taxon>Pseudorhizobium</taxon>
    </lineage>
</organism>
<keyword evidence="1" id="KW-0812">Transmembrane</keyword>
<name>A0ABN7K0V5_9HYPH</name>
<proteinExistence type="predicted"/>
<keyword evidence="3" id="KW-1185">Reference proteome</keyword>
<evidence type="ECO:0000313" key="3">
    <source>
        <dbReference type="Proteomes" id="UP000606921"/>
    </source>
</evidence>
<comment type="caution">
    <text evidence="2">The sequence shown here is derived from an EMBL/GenBank/DDBJ whole genome shotgun (WGS) entry which is preliminary data.</text>
</comment>
<sequence length="53" mass="5628">MNDGKKKMNTACAWAAFLGSYLLVWLVISMPMERQSDDPAAPAAVIASLSAGK</sequence>
<protein>
    <submittedName>
        <fullName evidence="2">Uncharacterized protein</fullName>
    </submittedName>
</protein>
<evidence type="ECO:0000256" key="1">
    <source>
        <dbReference type="SAM" id="Phobius"/>
    </source>
</evidence>
<keyword evidence="1" id="KW-0472">Membrane</keyword>